<dbReference type="GeneID" id="37024306"/>
<evidence type="ECO:0008006" key="3">
    <source>
        <dbReference type="Google" id="ProtNLM"/>
    </source>
</evidence>
<dbReference type="OrthoDB" id="2150604at2759"/>
<dbReference type="AlphaFoldDB" id="A0A316V9M2"/>
<dbReference type="EMBL" id="KZ819604">
    <property type="protein sequence ID" value="PWN33141.1"/>
    <property type="molecule type" value="Genomic_DNA"/>
</dbReference>
<dbReference type="STRING" id="1280837.A0A316V9M2"/>
<organism evidence="1 2">
    <name type="scientific">Meira miltonrushii</name>
    <dbReference type="NCBI Taxonomy" id="1280837"/>
    <lineage>
        <taxon>Eukaryota</taxon>
        <taxon>Fungi</taxon>
        <taxon>Dikarya</taxon>
        <taxon>Basidiomycota</taxon>
        <taxon>Ustilaginomycotina</taxon>
        <taxon>Exobasidiomycetes</taxon>
        <taxon>Exobasidiales</taxon>
        <taxon>Brachybasidiaceae</taxon>
        <taxon>Meira</taxon>
    </lineage>
</organism>
<name>A0A316V9M2_9BASI</name>
<proteinExistence type="predicted"/>
<dbReference type="RefSeq" id="XP_025353443.1">
    <property type="nucleotide sequence ID" value="XM_025502525.1"/>
</dbReference>
<accession>A0A316V9M2</accession>
<evidence type="ECO:0000313" key="1">
    <source>
        <dbReference type="EMBL" id="PWN33141.1"/>
    </source>
</evidence>
<dbReference type="Proteomes" id="UP000245771">
    <property type="component" value="Unassembled WGS sequence"/>
</dbReference>
<evidence type="ECO:0000313" key="2">
    <source>
        <dbReference type="Proteomes" id="UP000245771"/>
    </source>
</evidence>
<dbReference type="InterPro" id="IPR052058">
    <property type="entry name" value="Alcohol_O-acetyltransferase"/>
</dbReference>
<gene>
    <name evidence="1" type="ORF">FA14DRAFT_56087</name>
</gene>
<dbReference type="PANTHER" id="PTHR28037:SF1">
    <property type="entry name" value="ALCOHOL O-ACETYLTRANSFERASE 1-RELATED"/>
    <property type="match status" value="1"/>
</dbReference>
<reference evidence="1 2" key="1">
    <citation type="journal article" date="2018" name="Mol. Biol. Evol.">
        <title>Broad Genomic Sampling Reveals a Smut Pathogenic Ancestry of the Fungal Clade Ustilaginomycotina.</title>
        <authorList>
            <person name="Kijpornyongpan T."/>
            <person name="Mondo S.J."/>
            <person name="Barry K."/>
            <person name="Sandor L."/>
            <person name="Lee J."/>
            <person name="Lipzen A."/>
            <person name="Pangilinan J."/>
            <person name="LaButti K."/>
            <person name="Hainaut M."/>
            <person name="Henrissat B."/>
            <person name="Grigoriev I.V."/>
            <person name="Spatafora J.W."/>
            <person name="Aime M.C."/>
        </authorList>
    </citation>
    <scope>NUCLEOTIDE SEQUENCE [LARGE SCALE GENOMIC DNA]</scope>
    <source>
        <strain evidence="1 2">MCA 3882</strain>
    </source>
</reference>
<dbReference type="PANTHER" id="PTHR28037">
    <property type="entry name" value="ALCOHOL O-ACETYLTRANSFERASE 1-RELATED"/>
    <property type="match status" value="1"/>
</dbReference>
<sequence length="534" mass="60270">MTSTSIESLRLLGKHERYSLARHNIGHPPILTSIAFGKANNIEQVKELHARLRDRIEYILQSIPIFSAHIPNQFALRPIWARTTSRAKASQVLLPLESLEGNKDGLSLDDAENLLQQFQLWGKSTLQDLQKPPFCRVRVMIEERGDSIHFAVVLIAHHLVLDGQGMMNLSALLIQSKDSALPSAKDLRGSLVSAAEDDVNGSSLPLTSDVTMQSKAPLLWTAWTWIKSKTLPLFPSFLQRLFGFHHVWPHRVRPVKRVAELPVHYRLVDVRSEDVGVDRGLFERMKEVASLHQLRTVHPIFHTACIFALYSHLRFTNQQFPLDVKINSAAGERDMKKFGIIAGNYVSLFSFPLHLSAEMKVWQLARAFATDLTSKSGLQMRSRTWSFMPDIFGRFGEYMHNKTKQFPTPWEAHFGGQASQLQPCKSSLGFSNLGLVKLSDPLFDRMIWTQYPPIGEAIMIDANGWRTRDGQEGLSFSCGIRGNGIWGPANGKGEDVFVDALHHVLCLFAKDQVKEEDTLESIETKMNKVIGLNY</sequence>
<keyword evidence="2" id="KW-1185">Reference proteome</keyword>
<protein>
    <recommendedName>
        <fullName evidence="3">CoA-dependent acyltransferase</fullName>
    </recommendedName>
</protein>
<dbReference type="InParanoid" id="A0A316V9M2"/>